<dbReference type="GO" id="GO:0005524">
    <property type="term" value="F:ATP binding"/>
    <property type="evidence" value="ECO:0007669"/>
    <property type="project" value="UniProtKB-KW"/>
</dbReference>
<evidence type="ECO:0000313" key="12">
    <source>
        <dbReference type="Proteomes" id="UP000196816"/>
    </source>
</evidence>
<gene>
    <name evidence="9" type="ORF">S1001342_02885</name>
    <name evidence="10" type="ORF">S101468_02930</name>
</gene>
<reference evidence="10 12" key="2">
    <citation type="submission" date="2017-06" db="EMBL/GenBank/DDBJ databases">
        <title>Genome sequence of Acetobacter pasteurianus subsp. pasteurianus strain SRCM101468.</title>
        <authorList>
            <person name="Cho S.H."/>
        </authorList>
    </citation>
    <scope>NUCLEOTIDE SEQUENCE [LARGE SCALE GENOMIC DNA]</scope>
    <source>
        <strain evidence="10 12">SRCM101468</strain>
        <plasmid evidence="12">pap1468-1</plasmid>
        <plasmid evidence="10">pAP1468-1</plasmid>
    </source>
</reference>
<keyword evidence="9" id="KW-0614">Plasmid</keyword>
<evidence type="ECO:0000313" key="9">
    <source>
        <dbReference type="EMBL" id="ARW49175.1"/>
    </source>
</evidence>
<dbReference type="RefSeq" id="WP_012813253.1">
    <property type="nucleotide sequence ID" value="NZ_CP021511.1"/>
</dbReference>
<dbReference type="Proteomes" id="UP000196816">
    <property type="component" value="Plasmid pAP1468-1"/>
</dbReference>
<evidence type="ECO:0000256" key="7">
    <source>
        <dbReference type="ARBA" id="ARBA00022729"/>
    </source>
</evidence>
<name>A0A1Y0YDX9_ACEPA</name>
<keyword evidence="9" id="KW-0547">Nucleotide-binding</keyword>
<keyword evidence="4" id="KW-0813">Transport</keyword>
<evidence type="ECO:0000313" key="10">
    <source>
        <dbReference type="EMBL" id="ASC07131.1"/>
    </source>
</evidence>
<proteinExistence type="inferred from homology"/>
<geneLocation type="plasmid" evidence="12">
    <name>pap1468-1</name>
</geneLocation>
<evidence type="ECO:0000256" key="3">
    <source>
        <dbReference type="ARBA" id="ARBA00010742"/>
    </source>
</evidence>
<dbReference type="InterPro" id="IPR044527">
    <property type="entry name" value="NrtA/CpmA_ABC-bd_dom"/>
</dbReference>
<keyword evidence="7" id="KW-0732">Signal</keyword>
<evidence type="ECO:0000256" key="6">
    <source>
        <dbReference type="ARBA" id="ARBA00022519"/>
    </source>
</evidence>
<dbReference type="EMBL" id="CP021511">
    <property type="protein sequence ID" value="ARW49175.1"/>
    <property type="molecule type" value="Genomic_DNA"/>
</dbReference>
<keyword evidence="5" id="KW-1003">Cell membrane</keyword>
<dbReference type="GO" id="GO:0012505">
    <property type="term" value="C:endomembrane system"/>
    <property type="evidence" value="ECO:0007669"/>
    <property type="project" value="UniProtKB-SubCell"/>
</dbReference>
<dbReference type="PANTHER" id="PTHR30024:SF47">
    <property type="entry name" value="TAURINE-BINDING PERIPLASMIC PROTEIN"/>
    <property type="match status" value="1"/>
</dbReference>
<geneLocation type="plasmid" evidence="11">
    <name>pap1342-2</name>
</geneLocation>
<evidence type="ECO:0000313" key="11">
    <source>
        <dbReference type="Proteomes" id="UP000196205"/>
    </source>
</evidence>
<protein>
    <submittedName>
        <fullName evidence="9">Nitrate transport ATP-binding protein NrtC</fullName>
    </submittedName>
</protein>
<accession>A0A1Y0YDX9</accession>
<dbReference type="AlphaFoldDB" id="A0A1Y0YDX9"/>
<evidence type="ECO:0000256" key="5">
    <source>
        <dbReference type="ARBA" id="ARBA00022475"/>
    </source>
</evidence>
<sequence length="324" mass="35388">MSTPLRIGVLKLADSAPVIMARQKGIFARYGLEVELVVSPSWANIADGLAWNRLDAAVIFAPLAIMTALGRRGHDTGLHPLGRISRGGNTIMLRGVNPISEPWRKGEEGRKAFDIWQTVIGRKPRIAVVHMYSTHLLILRRFLKMIGIHMESQIELLVMPPADMIHAFAEKAIDGACVGSPWGTEAERIGLAFRVGGSSTVLPNHLEKILVASGKLRNLNDTARNLCLAIQDSLDFCQKSVHRMEIAQDLGRNVASGGLGLPMEATSTILPGGNASETITFSGGSLVRSDLEWIISDMTDLGWLKTVRQQDLERWMTPTSMAPV</sequence>
<dbReference type="OrthoDB" id="570524at2"/>
<dbReference type="EMBL" id="CP021923">
    <property type="protein sequence ID" value="ASC07131.1"/>
    <property type="molecule type" value="Genomic_DNA"/>
</dbReference>
<dbReference type="Proteomes" id="UP000196205">
    <property type="component" value="Plasmid pAP1342-2"/>
</dbReference>
<reference evidence="9 11" key="1">
    <citation type="submission" date="2017-05" db="EMBL/GenBank/DDBJ databases">
        <title>Genome sequence of Acetobacter pasteurianus subsp. pasteurianus strain SRCM101342.</title>
        <authorList>
            <person name="Cho S.H."/>
        </authorList>
    </citation>
    <scope>NUCLEOTIDE SEQUENCE [LARGE SCALE GENOMIC DNA]</scope>
    <source>
        <strain evidence="9 11">SRCM101342</strain>
        <plasmid evidence="9">pAP1342-2</plasmid>
        <plasmid evidence="11">pap1342-2</plasmid>
    </source>
</reference>
<comment type="similarity">
    <text evidence="3">Belongs to the bacterial solute-binding protein SsuA/TauA family.</text>
</comment>
<dbReference type="SUPFAM" id="SSF53850">
    <property type="entry name" value="Periplasmic binding protein-like II"/>
    <property type="match status" value="1"/>
</dbReference>
<keyword evidence="9" id="KW-0067">ATP-binding</keyword>
<geneLocation type="plasmid" evidence="9">
    <name>pAP1342-2</name>
</geneLocation>
<dbReference type="PANTHER" id="PTHR30024">
    <property type="entry name" value="ALIPHATIC SULFONATES-BINDING PROTEIN-RELATED"/>
    <property type="match status" value="1"/>
</dbReference>
<dbReference type="GO" id="GO:0042597">
    <property type="term" value="C:periplasmic space"/>
    <property type="evidence" value="ECO:0007669"/>
    <property type="project" value="UniProtKB-SubCell"/>
</dbReference>
<keyword evidence="6" id="KW-0997">Cell inner membrane</keyword>
<dbReference type="CDD" id="cd13553">
    <property type="entry name" value="PBP2_NrtA_CpmA_like"/>
    <property type="match status" value="1"/>
</dbReference>
<evidence type="ECO:0000256" key="8">
    <source>
        <dbReference type="ARBA" id="ARBA00023136"/>
    </source>
</evidence>
<evidence type="ECO:0000256" key="4">
    <source>
        <dbReference type="ARBA" id="ARBA00022448"/>
    </source>
</evidence>
<comment type="subcellular location">
    <subcellularLocation>
        <location evidence="1">Endomembrane system</location>
    </subcellularLocation>
    <subcellularLocation>
        <location evidence="2">Periplasm</location>
    </subcellularLocation>
</comment>
<keyword evidence="8" id="KW-0472">Membrane</keyword>
<evidence type="ECO:0000256" key="2">
    <source>
        <dbReference type="ARBA" id="ARBA00004418"/>
    </source>
</evidence>
<dbReference type="Pfam" id="PF13379">
    <property type="entry name" value="NMT1_2"/>
    <property type="match status" value="1"/>
</dbReference>
<dbReference type="Gene3D" id="3.40.190.10">
    <property type="entry name" value="Periplasmic binding protein-like II"/>
    <property type="match status" value="2"/>
</dbReference>
<organism evidence="9 11">
    <name type="scientific">Acetobacter pasteurianus subsp. pasteurianus</name>
    <dbReference type="NCBI Taxonomy" id="481145"/>
    <lineage>
        <taxon>Bacteria</taxon>
        <taxon>Pseudomonadati</taxon>
        <taxon>Pseudomonadota</taxon>
        <taxon>Alphaproteobacteria</taxon>
        <taxon>Acetobacterales</taxon>
        <taxon>Acetobacteraceae</taxon>
        <taxon>Acetobacter</taxon>
    </lineage>
</organism>
<evidence type="ECO:0000256" key="1">
    <source>
        <dbReference type="ARBA" id="ARBA00004308"/>
    </source>
</evidence>
<geneLocation type="plasmid" evidence="10">
    <name>pAP1468-1</name>
</geneLocation>